<dbReference type="OrthoDB" id="5153671at2759"/>
<evidence type="ECO:0000256" key="1">
    <source>
        <dbReference type="SAM" id="MobiDB-lite"/>
    </source>
</evidence>
<gene>
    <name evidence="3" type="ORF">PSNMU_V1.4_AUG-EV-PASAV3_0098270</name>
</gene>
<reference evidence="3 4" key="1">
    <citation type="submission" date="2019-01" db="EMBL/GenBank/DDBJ databases">
        <authorList>
            <person name="Ferrante I. M."/>
        </authorList>
    </citation>
    <scope>NUCLEOTIDE SEQUENCE [LARGE SCALE GENOMIC DNA]</scope>
    <source>
        <strain evidence="3 4">B856</strain>
    </source>
</reference>
<name>A0A448ZLC2_9STRA</name>
<feature type="transmembrane region" description="Helical" evidence="2">
    <location>
        <begin position="418"/>
        <end position="438"/>
    </location>
</feature>
<feature type="region of interest" description="Disordered" evidence="1">
    <location>
        <begin position="684"/>
        <end position="724"/>
    </location>
</feature>
<evidence type="ECO:0000313" key="4">
    <source>
        <dbReference type="Proteomes" id="UP000291116"/>
    </source>
</evidence>
<dbReference type="EMBL" id="CAACVS010000488">
    <property type="protein sequence ID" value="VEU42840.1"/>
    <property type="molecule type" value="Genomic_DNA"/>
</dbReference>
<evidence type="ECO:0000256" key="2">
    <source>
        <dbReference type="SAM" id="Phobius"/>
    </source>
</evidence>
<feature type="compositionally biased region" description="Basic and acidic residues" evidence="1">
    <location>
        <begin position="684"/>
        <end position="703"/>
    </location>
</feature>
<accession>A0A448ZLC2</accession>
<keyword evidence="2" id="KW-0472">Membrane</keyword>
<feature type="compositionally biased region" description="Low complexity" evidence="1">
    <location>
        <begin position="1"/>
        <end position="30"/>
    </location>
</feature>
<keyword evidence="2" id="KW-0812">Transmembrane</keyword>
<dbReference type="Proteomes" id="UP000291116">
    <property type="component" value="Unassembled WGS sequence"/>
</dbReference>
<dbReference type="AlphaFoldDB" id="A0A448ZLC2"/>
<feature type="region of interest" description="Disordered" evidence="1">
    <location>
        <begin position="1"/>
        <end position="35"/>
    </location>
</feature>
<keyword evidence="4" id="KW-1185">Reference proteome</keyword>
<protein>
    <submittedName>
        <fullName evidence="3">Uncharacterized protein</fullName>
    </submittedName>
</protein>
<proteinExistence type="predicted"/>
<organism evidence="3 4">
    <name type="scientific">Pseudo-nitzschia multistriata</name>
    <dbReference type="NCBI Taxonomy" id="183589"/>
    <lineage>
        <taxon>Eukaryota</taxon>
        <taxon>Sar</taxon>
        <taxon>Stramenopiles</taxon>
        <taxon>Ochrophyta</taxon>
        <taxon>Bacillariophyta</taxon>
        <taxon>Bacillariophyceae</taxon>
        <taxon>Bacillariophycidae</taxon>
        <taxon>Bacillariales</taxon>
        <taxon>Bacillariaceae</taxon>
        <taxon>Pseudo-nitzschia</taxon>
    </lineage>
</organism>
<keyword evidence="2" id="KW-1133">Transmembrane helix</keyword>
<evidence type="ECO:0000313" key="3">
    <source>
        <dbReference type="EMBL" id="VEU42840.1"/>
    </source>
</evidence>
<sequence length="724" mass="78010">MADSSLSSSSSSSGGKSSISSSPSASSSSSIERPSLTRRWIREAKVAGSSRENPEVNNEVSYINQIKSLTVLSLWSASAFSRRAEMIEFVGLTSMVFLEVINQNTGGIRKTVRDDNLFDLVAQNFLHQLAERLGLFLRFFEGLLFVFVVSKIESLLGGGQELLSVEFLQLLDGIFVNGVNHVQDFVSLLLELLEEGRGLDGLVGFTGDVVDTRLVVVHAADVVLERGHFFSRLGGLVSQQLGNLGTVGGVFVDSELQVLGERLVELGVGVLVFGKVVEHFDALLDEVLLDDSKNLVLLEGFTGNVKGKILGIDNSLYELKPFGHEFLAVVHDEYTSDVELDLVVLLLGTSVEHIEGSALGCEQDGLEFELTLNGEVLDCGIVFPVVGDGLVKCNIFVVRDFVGLAHPDGLHAVQMFPFVADLLDFLGLLLLLGFFLVIDFFDLWLVVVAIFVFVVVVIVGDFLLGGLFSVQHDGETNEFRVLLHKVLDSLLFEVFGHIFLEVENDAGSSLESRVFGIGDGEGTSGFGNPRVNAIIVVLRNDLDLVGHQVCGVETDSELSNHGNISTGGEGLHESLGSGLGNSSEVVDQIGLGHTNTGILDGEGVVSLVGNKLDLELGVGVQDGRIRQGLITDLVQGIGGIGDQFTKENFLVGVKSVDNQRKELVDISGEGVALGFGRLKGKGKAAEVRKVSGPRTVDKTENDRRKRHRRNSIDAAWKALSPSKR</sequence>
<feature type="transmembrane region" description="Helical" evidence="2">
    <location>
        <begin position="444"/>
        <end position="470"/>
    </location>
</feature>